<feature type="domain" description="PCI" evidence="1">
    <location>
        <begin position="101"/>
        <end position="256"/>
    </location>
</feature>
<organism evidence="2 3">
    <name type="scientific">Perkinsus olseni</name>
    <name type="common">Perkinsus atlanticus</name>
    <dbReference type="NCBI Taxonomy" id="32597"/>
    <lineage>
        <taxon>Eukaryota</taxon>
        <taxon>Sar</taxon>
        <taxon>Alveolata</taxon>
        <taxon>Perkinsozoa</taxon>
        <taxon>Perkinsea</taxon>
        <taxon>Perkinsida</taxon>
        <taxon>Perkinsidae</taxon>
        <taxon>Perkinsus</taxon>
    </lineage>
</organism>
<dbReference type="Proteomes" id="UP000574390">
    <property type="component" value="Unassembled WGS sequence"/>
</dbReference>
<dbReference type="EMBL" id="JABANM010008016">
    <property type="protein sequence ID" value="KAF4743317.1"/>
    <property type="molecule type" value="Genomic_DNA"/>
</dbReference>
<evidence type="ECO:0000313" key="3">
    <source>
        <dbReference type="Proteomes" id="UP000574390"/>
    </source>
</evidence>
<protein>
    <submittedName>
        <fullName evidence="2">COP9 signalosome complex subunit 2</fullName>
    </submittedName>
</protein>
<evidence type="ECO:0000259" key="1">
    <source>
        <dbReference type="PROSITE" id="PS50250"/>
    </source>
</evidence>
<reference evidence="2 3" key="1">
    <citation type="submission" date="2020-04" db="EMBL/GenBank/DDBJ databases">
        <title>Perkinsus olseni comparative genomics.</title>
        <authorList>
            <person name="Bogema D.R."/>
        </authorList>
    </citation>
    <scope>NUCLEOTIDE SEQUENCE [LARGE SCALE GENOMIC DNA]</scope>
    <source>
        <strain evidence="2">ATCC PRA-205</strain>
    </source>
</reference>
<sequence length="256" mass="29043">WFATSLKLARLYLAKGQTDRMKKVLAELHSHVEECDYNGDEGAKSAKLLDVYSLELQVAVAEKDNARVRGIYPKTLSLTHTIADPRNVAVIRESGGKLFMAERRWNDAYNEFFESFKNYQEAGNTRAKTILKYVVLASMLSLSDINPFDSREAKVYQNDPEVTAMSELRRVYEAGDVKALSRLLHSNARWVRWQPEVSKVDASITRDAFIKEYVAILLLNVRLKVLETMVRPYRRVGLGSLAEVSKASFDLGYAAL</sequence>
<dbReference type="SMART" id="SM00753">
    <property type="entry name" value="PAM"/>
    <property type="match status" value="1"/>
</dbReference>
<dbReference type="AlphaFoldDB" id="A0A7J6TER3"/>
<comment type="caution">
    <text evidence="2">The sequence shown here is derived from an EMBL/GenBank/DDBJ whole genome shotgun (WGS) entry which is preliminary data.</text>
</comment>
<dbReference type="PROSITE" id="PS50250">
    <property type="entry name" value="PCI"/>
    <property type="match status" value="1"/>
</dbReference>
<gene>
    <name evidence="2" type="primary">COPS2_1</name>
    <name evidence="2" type="ORF">FOZ62_004889</name>
</gene>
<name>A0A7J6TER3_PEROL</name>
<evidence type="ECO:0000313" key="2">
    <source>
        <dbReference type="EMBL" id="KAF4743317.1"/>
    </source>
</evidence>
<feature type="non-terminal residue" evidence="2">
    <location>
        <position position="1"/>
    </location>
</feature>
<accession>A0A7J6TER3</accession>
<dbReference type="PANTHER" id="PTHR10678">
    <property type="entry name" value="26S PROTEASOME NON-ATPASE REGULATORY SUBUNIT 11/COP9 SIGNALOSOME COMPLEX SUBUNIT 2"/>
    <property type="match status" value="1"/>
</dbReference>
<dbReference type="InterPro" id="IPR050871">
    <property type="entry name" value="26S_Proteasome/COP9_Components"/>
</dbReference>
<dbReference type="Gene3D" id="1.25.40.570">
    <property type="match status" value="1"/>
</dbReference>
<dbReference type="InterPro" id="IPR000717">
    <property type="entry name" value="PCI_dom"/>
</dbReference>
<proteinExistence type="predicted"/>